<proteinExistence type="predicted"/>
<evidence type="ECO:0000313" key="2">
    <source>
        <dbReference type="Proteomes" id="UP000277204"/>
    </source>
</evidence>
<gene>
    <name evidence="1" type="ORF">SMRZ_LOCUS5574</name>
</gene>
<reference evidence="1 2" key="1">
    <citation type="submission" date="2018-11" db="EMBL/GenBank/DDBJ databases">
        <authorList>
            <consortium name="Pathogen Informatics"/>
        </authorList>
    </citation>
    <scope>NUCLEOTIDE SEQUENCE [LARGE SCALE GENOMIC DNA]</scope>
    <source>
        <strain evidence="1 2">Zambia</strain>
    </source>
</reference>
<organism evidence="1 2">
    <name type="scientific">Schistosoma margrebowiei</name>
    <dbReference type="NCBI Taxonomy" id="48269"/>
    <lineage>
        <taxon>Eukaryota</taxon>
        <taxon>Metazoa</taxon>
        <taxon>Spiralia</taxon>
        <taxon>Lophotrochozoa</taxon>
        <taxon>Platyhelminthes</taxon>
        <taxon>Trematoda</taxon>
        <taxon>Digenea</taxon>
        <taxon>Strigeidida</taxon>
        <taxon>Schistosomatoidea</taxon>
        <taxon>Schistosomatidae</taxon>
        <taxon>Schistosoma</taxon>
    </lineage>
</organism>
<dbReference type="EMBL" id="UZAI01001943">
    <property type="protein sequence ID" value="VDO66808.1"/>
    <property type="molecule type" value="Genomic_DNA"/>
</dbReference>
<accession>A0A3P8AQQ2</accession>
<dbReference type="Proteomes" id="UP000277204">
    <property type="component" value="Unassembled WGS sequence"/>
</dbReference>
<keyword evidence="2" id="KW-1185">Reference proteome</keyword>
<name>A0A3P8AQQ2_9TREM</name>
<evidence type="ECO:0000313" key="1">
    <source>
        <dbReference type="EMBL" id="VDO66808.1"/>
    </source>
</evidence>
<protein>
    <submittedName>
        <fullName evidence="1">Uncharacterized protein</fullName>
    </submittedName>
</protein>
<sequence length="46" mass="5614">MYDVENDVMNYLEHEQFHVLQCHEQTLNLALMEQSHERVIDVFDIH</sequence>
<dbReference type="AlphaFoldDB" id="A0A3P8AQQ2"/>